<evidence type="ECO:0000256" key="1">
    <source>
        <dbReference type="ARBA" id="ARBA00004651"/>
    </source>
</evidence>
<comment type="subcellular location">
    <subcellularLocation>
        <location evidence="1 8">Cell membrane</location>
        <topology evidence="1 8">Multi-pass membrane protein</topology>
    </subcellularLocation>
</comment>
<dbReference type="InterPro" id="IPR045324">
    <property type="entry name" value="Small_multidrug_res"/>
</dbReference>
<sequence length="112" mass="11478">MSPTQAAWLILAASVAAESLGTAALNLSVGFTRLLPSVLTVTFYVAAVILMAVATKRIEMSLAYAAWAGSSAVLTVVIGFVWFGESMNVVKAIGLIAAISGIVLLNFSSNGA</sequence>
<dbReference type="GO" id="GO:0005886">
    <property type="term" value="C:plasma membrane"/>
    <property type="evidence" value="ECO:0007669"/>
    <property type="project" value="UniProtKB-SubCell"/>
</dbReference>
<evidence type="ECO:0000256" key="4">
    <source>
        <dbReference type="ARBA" id="ARBA00022692"/>
    </source>
</evidence>
<dbReference type="RefSeq" id="WP_034194934.1">
    <property type="nucleotide sequence ID" value="NZ_BGKC01000002.1"/>
</dbReference>
<comment type="caution">
    <text evidence="9">The sequence shown here is derived from an EMBL/GenBank/DDBJ whole genome shotgun (WGS) entry which is preliminary data.</text>
</comment>
<dbReference type="SUPFAM" id="SSF103481">
    <property type="entry name" value="Multidrug resistance efflux transporter EmrE"/>
    <property type="match status" value="1"/>
</dbReference>
<dbReference type="InterPro" id="IPR000390">
    <property type="entry name" value="Small_drug/metabolite_transptr"/>
</dbReference>
<evidence type="ECO:0000256" key="5">
    <source>
        <dbReference type="ARBA" id="ARBA00022989"/>
    </source>
</evidence>
<accession>A0A132E455</accession>
<keyword evidence="6" id="KW-0472">Membrane</keyword>
<protein>
    <submittedName>
        <fullName evidence="9">QacE family quaternary ammonium compound efflux SMR transporter</fullName>
    </submittedName>
</protein>
<dbReference type="AlphaFoldDB" id="A0A132E455"/>
<evidence type="ECO:0000313" key="10">
    <source>
        <dbReference type="Proteomes" id="UP000237632"/>
    </source>
</evidence>
<dbReference type="Proteomes" id="UP000237632">
    <property type="component" value="Unassembled WGS sequence"/>
</dbReference>
<keyword evidence="3" id="KW-1003">Cell membrane</keyword>
<dbReference type="GO" id="GO:0022857">
    <property type="term" value="F:transmembrane transporter activity"/>
    <property type="evidence" value="ECO:0007669"/>
    <property type="project" value="InterPro"/>
</dbReference>
<dbReference type="Gene3D" id="1.10.3730.20">
    <property type="match status" value="1"/>
</dbReference>
<evidence type="ECO:0000256" key="2">
    <source>
        <dbReference type="ARBA" id="ARBA00022448"/>
    </source>
</evidence>
<evidence type="ECO:0000313" key="9">
    <source>
        <dbReference type="EMBL" id="PRH41153.1"/>
    </source>
</evidence>
<dbReference type="PANTHER" id="PTHR30561:SF1">
    <property type="entry name" value="MULTIDRUG TRANSPORTER EMRE"/>
    <property type="match status" value="1"/>
</dbReference>
<dbReference type="PANTHER" id="PTHR30561">
    <property type="entry name" value="SMR FAMILY PROTON-DEPENDENT DRUG EFFLUX TRANSPORTER SUGE"/>
    <property type="match status" value="1"/>
</dbReference>
<dbReference type="EMBL" id="PVHK01000122">
    <property type="protein sequence ID" value="PRH41153.1"/>
    <property type="molecule type" value="Genomic_DNA"/>
</dbReference>
<name>A0A132E455_BURVI</name>
<evidence type="ECO:0000256" key="7">
    <source>
        <dbReference type="ARBA" id="ARBA00038032"/>
    </source>
</evidence>
<dbReference type="InterPro" id="IPR037185">
    <property type="entry name" value="EmrE-like"/>
</dbReference>
<keyword evidence="2" id="KW-0813">Transport</keyword>
<evidence type="ECO:0000256" key="8">
    <source>
        <dbReference type="RuleBase" id="RU003942"/>
    </source>
</evidence>
<dbReference type="Pfam" id="PF00893">
    <property type="entry name" value="Multi_Drug_Res"/>
    <property type="match status" value="1"/>
</dbReference>
<proteinExistence type="inferred from homology"/>
<comment type="similarity">
    <text evidence="7 8">Belongs to the drug/metabolite transporter (DMT) superfamily. Small multidrug resistance (SMR) (TC 2.A.7.1) family.</text>
</comment>
<gene>
    <name evidence="9" type="ORF">C6T65_17275</name>
</gene>
<keyword evidence="5" id="KW-1133">Transmembrane helix</keyword>
<evidence type="ECO:0000256" key="3">
    <source>
        <dbReference type="ARBA" id="ARBA00022475"/>
    </source>
</evidence>
<keyword evidence="4 8" id="KW-0812">Transmembrane</keyword>
<dbReference type="GeneID" id="45679643"/>
<organism evidence="9 10">
    <name type="scientific">Burkholderia vietnamiensis</name>
    <dbReference type="NCBI Taxonomy" id="60552"/>
    <lineage>
        <taxon>Bacteria</taxon>
        <taxon>Pseudomonadati</taxon>
        <taxon>Pseudomonadota</taxon>
        <taxon>Betaproteobacteria</taxon>
        <taxon>Burkholderiales</taxon>
        <taxon>Burkholderiaceae</taxon>
        <taxon>Burkholderia</taxon>
        <taxon>Burkholderia cepacia complex</taxon>
    </lineage>
</organism>
<reference evidence="9 10" key="1">
    <citation type="submission" date="2018-03" db="EMBL/GenBank/DDBJ databases">
        <authorList>
            <person name="Nguyen K."/>
            <person name="Fouts D."/>
            <person name="Sutton G."/>
        </authorList>
    </citation>
    <scope>NUCLEOTIDE SEQUENCE [LARGE SCALE GENOMIC DNA]</scope>
    <source>
        <strain evidence="9 10">AU3578</strain>
    </source>
</reference>
<evidence type="ECO:0000256" key="6">
    <source>
        <dbReference type="ARBA" id="ARBA00023136"/>
    </source>
</evidence>